<sequence>MNAPNFFFVYINSVTNTCSQLLPGTSIFHNVEFVKSKIIEALLPFLITFTSSNQSTSVTKLQHKNDSFVR</sequence>
<dbReference type="EMBL" id="KI281296">
    <property type="protein sequence ID" value="ESA16132.1"/>
    <property type="molecule type" value="Genomic_DNA"/>
</dbReference>
<organism evidence="1">
    <name type="scientific">Rhizophagus irregularis (strain DAOM 181602 / DAOM 197198 / MUCL 43194)</name>
    <name type="common">Arbuscular mycorrhizal fungus</name>
    <name type="synonym">Glomus intraradices</name>
    <dbReference type="NCBI Taxonomy" id="747089"/>
    <lineage>
        <taxon>Eukaryota</taxon>
        <taxon>Fungi</taxon>
        <taxon>Fungi incertae sedis</taxon>
        <taxon>Mucoromycota</taxon>
        <taxon>Glomeromycotina</taxon>
        <taxon>Glomeromycetes</taxon>
        <taxon>Glomerales</taxon>
        <taxon>Glomeraceae</taxon>
        <taxon>Rhizophagus</taxon>
    </lineage>
</organism>
<protein>
    <submittedName>
        <fullName evidence="1">Uncharacterized protein</fullName>
    </submittedName>
</protein>
<gene>
    <name evidence="1" type="ORF">GLOINDRAFT_159843</name>
</gene>
<evidence type="ECO:0000313" key="1">
    <source>
        <dbReference type="EMBL" id="ESA16132.1"/>
    </source>
</evidence>
<reference evidence="1" key="1">
    <citation type="submission" date="2013-07" db="EMBL/GenBank/DDBJ databases">
        <title>The genome of an arbuscular mycorrhizal fungus provides insights into the evolution of the oldest plant symbiosis.</title>
        <authorList>
            <consortium name="DOE Joint Genome Institute"/>
            <person name="Tisserant E."/>
            <person name="Malbreil M."/>
            <person name="Kuo A."/>
            <person name="Kohler A."/>
            <person name="Symeonidi A."/>
            <person name="Balestrini R."/>
            <person name="Charron P."/>
            <person name="Duensing N."/>
            <person name="Frei-dit-Frey N."/>
            <person name="Gianinazzi-Pearson V."/>
            <person name="Gilbert B."/>
            <person name="Handa Y."/>
            <person name="Hijri M."/>
            <person name="Kaul R."/>
            <person name="Kawaguchi M."/>
            <person name="Krajinski F."/>
            <person name="Lammers P."/>
            <person name="Lapierre D."/>
            <person name="Masclaux F.G."/>
            <person name="Murat C."/>
            <person name="Morin E."/>
            <person name="Ndikumana S."/>
            <person name="Pagni M."/>
            <person name="Petitpierre D."/>
            <person name="Requena N."/>
            <person name="Rosikiewicz P."/>
            <person name="Riley R."/>
            <person name="Saito K."/>
            <person name="San Clemente H."/>
            <person name="Shapiro H."/>
            <person name="van Tuinen D."/>
            <person name="Becard G."/>
            <person name="Bonfante P."/>
            <person name="Paszkowski U."/>
            <person name="Shachar-Hill Y."/>
            <person name="Young J.P."/>
            <person name="Sanders I.R."/>
            <person name="Henrissat B."/>
            <person name="Rensing S.A."/>
            <person name="Grigoriev I.V."/>
            <person name="Corradi N."/>
            <person name="Roux C."/>
            <person name="Martin F."/>
        </authorList>
    </citation>
    <scope>NUCLEOTIDE SEQUENCE</scope>
    <source>
        <strain evidence="1">DAOM 197198</strain>
    </source>
</reference>
<dbReference type="HOGENOM" id="CLU_2759082_0_0_1"/>
<accession>U9U8X4</accession>
<name>U9U8X4_RHIID</name>
<proteinExistence type="predicted"/>
<dbReference type="AlphaFoldDB" id="U9U8X4"/>